<evidence type="ECO:0000313" key="3">
    <source>
        <dbReference type="Proteomes" id="UP000567246"/>
    </source>
</evidence>
<dbReference type="AlphaFoldDB" id="A0A7W9N1P9"/>
<gene>
    <name evidence="2" type="ORF">HDA33_001881</name>
</gene>
<reference evidence="2 3" key="1">
    <citation type="submission" date="2020-08" db="EMBL/GenBank/DDBJ databases">
        <title>Sequencing the genomes of 1000 actinobacteria strains.</title>
        <authorList>
            <person name="Klenk H.-P."/>
        </authorList>
    </citation>
    <scope>NUCLEOTIDE SEQUENCE [LARGE SCALE GENOMIC DNA]</scope>
    <source>
        <strain evidence="2 3">DSM 17945</strain>
    </source>
</reference>
<dbReference type="EMBL" id="JACHMW010000001">
    <property type="protein sequence ID" value="MBB5849317.1"/>
    <property type="molecule type" value="Genomic_DNA"/>
</dbReference>
<dbReference type="Proteomes" id="UP000567246">
    <property type="component" value="Unassembled WGS sequence"/>
</dbReference>
<feature type="domain" description="PhnB-like" evidence="1">
    <location>
        <begin position="151"/>
        <end position="276"/>
    </location>
</feature>
<accession>A0A7W9N1P9</accession>
<dbReference type="Pfam" id="PF06983">
    <property type="entry name" value="3-dmu-9_3-mt"/>
    <property type="match status" value="2"/>
</dbReference>
<comment type="caution">
    <text evidence="2">The sequence shown here is derived from an EMBL/GenBank/DDBJ whole genome shotgun (WGS) entry which is preliminary data.</text>
</comment>
<dbReference type="Gene3D" id="3.30.720.100">
    <property type="match status" value="1"/>
</dbReference>
<dbReference type="GO" id="GO:0032259">
    <property type="term" value="P:methylation"/>
    <property type="evidence" value="ECO:0007669"/>
    <property type="project" value="UniProtKB-KW"/>
</dbReference>
<dbReference type="InterPro" id="IPR028973">
    <property type="entry name" value="PhnB-like"/>
</dbReference>
<feature type="domain" description="PhnB-like" evidence="1">
    <location>
        <begin position="2"/>
        <end position="139"/>
    </location>
</feature>
<dbReference type="PANTHER" id="PTHR33990">
    <property type="entry name" value="PROTEIN YJDN-RELATED"/>
    <property type="match status" value="1"/>
</dbReference>
<dbReference type="RefSeq" id="WP_184172813.1">
    <property type="nucleotide sequence ID" value="NZ_BAABAG010000019.1"/>
</dbReference>
<evidence type="ECO:0000313" key="2">
    <source>
        <dbReference type="EMBL" id="MBB5849317.1"/>
    </source>
</evidence>
<dbReference type="Gene3D" id="3.10.180.10">
    <property type="entry name" value="2,3-Dihydroxybiphenyl 1,2-Dioxygenase, domain 1"/>
    <property type="match status" value="1"/>
</dbReference>
<dbReference type="CDD" id="cd06588">
    <property type="entry name" value="PhnB_like"/>
    <property type="match status" value="2"/>
</dbReference>
<sequence length="304" mass="33505">MQRIVPNIWCDGTADAAAEFYLRAFAGLPGTAHVRTDRYPTEGLLDFQRPLAGKTLTQELDLGGHRFILVNAGDEFAPNPSISFFVNADPSRMEDPRGTLDALWAELTDGGRVLMDLGPYPHSEHYGWVEDRHGVSWQLMLTDPAGDPRPAIIPQLMFCGPAQNRAAEALDHYLAVFDDATPGQRVTYGDMGHVPEGGPVEAGSIVFADARLRGEWVAAMDSAVAQDFTFTEGVSLMVQCRDQAEIDRLWEALSAVPEAEQCGWLKDRWGVSWQIVPEEMGELMERPGAFEALLGMKKLVIADF</sequence>
<name>A0A7W9N1P9_9MICC</name>
<organism evidence="2 3">
    <name type="scientific">Micrococcus endophyticus</name>
    <dbReference type="NCBI Taxonomy" id="455343"/>
    <lineage>
        <taxon>Bacteria</taxon>
        <taxon>Bacillati</taxon>
        <taxon>Actinomycetota</taxon>
        <taxon>Actinomycetes</taxon>
        <taxon>Micrococcales</taxon>
        <taxon>Micrococcaceae</taxon>
        <taxon>Micrococcus</taxon>
    </lineage>
</organism>
<keyword evidence="2" id="KW-0808">Transferase</keyword>
<keyword evidence="3" id="KW-1185">Reference proteome</keyword>
<dbReference type="InterPro" id="IPR029068">
    <property type="entry name" value="Glyas_Bleomycin-R_OHBP_Dase"/>
</dbReference>
<keyword evidence="2" id="KW-0489">Methyltransferase</keyword>
<proteinExistence type="predicted"/>
<keyword evidence="2" id="KW-0830">Ubiquinone</keyword>
<dbReference type="GO" id="GO:0008168">
    <property type="term" value="F:methyltransferase activity"/>
    <property type="evidence" value="ECO:0007669"/>
    <property type="project" value="UniProtKB-KW"/>
</dbReference>
<dbReference type="Gene3D" id="3.30.720.110">
    <property type="match status" value="1"/>
</dbReference>
<protein>
    <submittedName>
        <fullName evidence="2">Putative 3-demethylubiquinone-9 3-methyltransferase (Glyoxalase superfamily)</fullName>
    </submittedName>
</protein>
<evidence type="ECO:0000259" key="1">
    <source>
        <dbReference type="Pfam" id="PF06983"/>
    </source>
</evidence>
<dbReference type="SUPFAM" id="SSF54593">
    <property type="entry name" value="Glyoxalase/Bleomycin resistance protein/Dihydroxybiphenyl dioxygenase"/>
    <property type="match status" value="2"/>
</dbReference>